<dbReference type="InParanoid" id="A0A2I4BXQ4"/>
<keyword evidence="3" id="KW-1185">Reference proteome</keyword>
<evidence type="ECO:0000256" key="1">
    <source>
        <dbReference type="SAM" id="MobiDB-lite"/>
    </source>
</evidence>
<evidence type="ECO:0000259" key="2">
    <source>
        <dbReference type="Pfam" id="PF23222"/>
    </source>
</evidence>
<feature type="compositionally biased region" description="Polar residues" evidence="1">
    <location>
        <begin position="92"/>
        <end position="101"/>
    </location>
</feature>
<dbReference type="GeneID" id="106523598"/>
<organism evidence="3 4">
    <name type="scientific">Austrofundulus limnaeus</name>
    <name type="common">Annual killifish</name>
    <dbReference type="NCBI Taxonomy" id="52670"/>
    <lineage>
        <taxon>Eukaryota</taxon>
        <taxon>Metazoa</taxon>
        <taxon>Chordata</taxon>
        <taxon>Craniata</taxon>
        <taxon>Vertebrata</taxon>
        <taxon>Euteleostomi</taxon>
        <taxon>Actinopterygii</taxon>
        <taxon>Neopterygii</taxon>
        <taxon>Teleostei</taxon>
        <taxon>Neoteleostei</taxon>
        <taxon>Acanthomorphata</taxon>
        <taxon>Ovalentaria</taxon>
        <taxon>Atherinomorphae</taxon>
        <taxon>Cyprinodontiformes</taxon>
        <taxon>Rivulidae</taxon>
        <taxon>Austrofundulus</taxon>
    </lineage>
</organism>
<feature type="domain" description="PAR14-like first RRM" evidence="2">
    <location>
        <begin position="9"/>
        <end position="85"/>
    </location>
</feature>
<dbReference type="AlphaFoldDB" id="A0A2I4BXQ4"/>
<name>A0A2I4BXQ4_AUSLI</name>
<dbReference type="InterPro" id="IPR012677">
    <property type="entry name" value="Nucleotide-bd_a/b_plait_sf"/>
</dbReference>
<dbReference type="InterPro" id="IPR057051">
    <property type="entry name" value="PARP14_RPM_1"/>
</dbReference>
<reference evidence="4" key="1">
    <citation type="submission" date="2025-08" db="UniProtKB">
        <authorList>
            <consortium name="RefSeq"/>
        </authorList>
    </citation>
    <scope>IDENTIFICATION</scope>
    <source>
        <strain evidence="4">Quisiro</strain>
        <tissue evidence="4">Liver</tissue>
    </source>
</reference>
<dbReference type="KEGG" id="alim:106523598"/>
<dbReference type="Pfam" id="PF23222">
    <property type="entry name" value="RRM_PARP14_1"/>
    <property type="match status" value="1"/>
</dbReference>
<dbReference type="RefSeq" id="XP_013872538.1">
    <property type="nucleotide sequence ID" value="XM_014017084.1"/>
</dbReference>
<accession>A0A2I4BXQ4</accession>
<proteinExistence type="predicted"/>
<feature type="compositionally biased region" description="Pro residues" evidence="1">
    <location>
        <begin position="114"/>
        <end position="124"/>
    </location>
</feature>
<dbReference type="Proteomes" id="UP000192220">
    <property type="component" value="Unplaced"/>
</dbReference>
<gene>
    <name evidence="4" type="primary">LOC106523598</name>
</gene>
<feature type="region of interest" description="Disordered" evidence="1">
    <location>
        <begin position="82"/>
        <end position="146"/>
    </location>
</feature>
<dbReference type="Gene3D" id="3.30.70.330">
    <property type="match status" value="1"/>
</dbReference>
<evidence type="ECO:0000313" key="3">
    <source>
        <dbReference type="Proteomes" id="UP000192220"/>
    </source>
</evidence>
<feature type="compositionally biased region" description="Basic and acidic residues" evidence="1">
    <location>
        <begin position="102"/>
        <end position="113"/>
    </location>
</feature>
<evidence type="ECO:0000313" key="4">
    <source>
        <dbReference type="RefSeq" id="XP_013872538.1"/>
    </source>
</evidence>
<sequence>MGDVECPPLIVEGDWSPEQNRTVKNKLQKYFQSKKRSGGGDCRVEAEQEGPTARLFFCCEADRKRVLQRKTHEITVENKTLTLRLSAAPTDTPVQSSTSSRDVSDLKPPESEPKPGPGPGPGPGSGPGLGPGLGPGPGPGCKPFLL</sequence>
<protein>
    <submittedName>
        <fullName evidence="4">Poly [ADP-ribose] polymerase 14</fullName>
    </submittedName>
</protein>
<dbReference type="OrthoDB" id="6133115at2759"/>